<comment type="caution">
    <text evidence="1">The sequence shown here is derived from an EMBL/GenBank/DDBJ whole genome shotgun (WGS) entry which is preliminary data.</text>
</comment>
<evidence type="ECO:0000313" key="1">
    <source>
        <dbReference type="EMBL" id="KAF1085423.1"/>
    </source>
</evidence>
<dbReference type="OrthoDB" id="1121298at2"/>
<name>A0A9D3AZ40_9FIRM</name>
<evidence type="ECO:0008006" key="3">
    <source>
        <dbReference type="Google" id="ProtNLM"/>
    </source>
</evidence>
<dbReference type="InterPro" id="IPR045865">
    <property type="entry name" value="ACT-like_dom_sf"/>
</dbReference>
<evidence type="ECO:0000313" key="2">
    <source>
        <dbReference type="Proteomes" id="UP000798488"/>
    </source>
</evidence>
<dbReference type="SUPFAM" id="SSF55021">
    <property type="entry name" value="ACT-like"/>
    <property type="match status" value="1"/>
</dbReference>
<accession>A0A9D3AZ40</accession>
<dbReference type="Gene3D" id="3.30.70.1150">
    <property type="entry name" value="ACT-like. Chain A, domain 2"/>
    <property type="match status" value="1"/>
</dbReference>
<dbReference type="InterPro" id="IPR027271">
    <property type="entry name" value="Acetolactate_synth/TF_NikR_C"/>
</dbReference>
<dbReference type="Proteomes" id="UP000798488">
    <property type="component" value="Unassembled WGS sequence"/>
</dbReference>
<gene>
    <name evidence="1" type="ORF">SPSYN_01562</name>
</gene>
<keyword evidence="2" id="KW-1185">Reference proteome</keyword>
<dbReference type="AlphaFoldDB" id="A0A9D3AZ40"/>
<dbReference type="RefSeq" id="WP_161821889.1">
    <property type="nucleotide sequence ID" value="NZ_LSRS01000003.1"/>
</dbReference>
<proteinExistence type="predicted"/>
<protein>
    <recommendedName>
        <fullName evidence="3">Iron-only hydrogenase system regulator</fullName>
    </recommendedName>
</protein>
<organism evidence="1 2">
    <name type="scientific">Sporotomaculum syntrophicum</name>
    <dbReference type="NCBI Taxonomy" id="182264"/>
    <lineage>
        <taxon>Bacteria</taxon>
        <taxon>Bacillati</taxon>
        <taxon>Bacillota</taxon>
        <taxon>Clostridia</taxon>
        <taxon>Eubacteriales</taxon>
        <taxon>Desulfallaceae</taxon>
        <taxon>Sporotomaculum</taxon>
    </lineage>
</organism>
<dbReference type="EMBL" id="LSRS01000003">
    <property type="protein sequence ID" value="KAF1085423.1"/>
    <property type="molecule type" value="Genomic_DNA"/>
</dbReference>
<dbReference type="Pfam" id="PF21699">
    <property type="entry name" value="TM1266-like"/>
    <property type="match status" value="1"/>
</dbReference>
<dbReference type="InterPro" id="IPR023860">
    <property type="entry name" value="FeFe-hyd_TM1266"/>
</dbReference>
<reference evidence="1" key="1">
    <citation type="submission" date="2016-02" db="EMBL/GenBank/DDBJ databases">
        <title>Draft Genome Sequence of Sporotomaculum syntrophicum Strain FB, a Syntrophic Benzoate Degrader.</title>
        <authorList>
            <person name="Nobu M.K."/>
            <person name="Narihiro T."/>
            <person name="Qiu Y.-L."/>
            <person name="Ohashi A."/>
            <person name="Liu W.-T."/>
            <person name="Yuji S."/>
        </authorList>
    </citation>
    <scope>NUCLEOTIDE SEQUENCE</scope>
    <source>
        <strain evidence="1">FB</strain>
    </source>
</reference>
<sequence>MNRDICIVGILVDERSCQAPEVQEVLTKHGSRILSRNGIPDPGKERGIITLTMQASDEERISLENDLNGIGGVYTKSFCLAKAIE</sequence>